<organism evidence="2 3">
    <name type="scientific">Mycobacterium tuberculosis</name>
    <dbReference type="NCBI Taxonomy" id="1773"/>
    <lineage>
        <taxon>Bacteria</taxon>
        <taxon>Bacillati</taxon>
        <taxon>Actinomycetota</taxon>
        <taxon>Actinomycetes</taxon>
        <taxon>Mycobacteriales</taxon>
        <taxon>Mycobacteriaceae</taxon>
        <taxon>Mycobacterium</taxon>
        <taxon>Mycobacterium tuberculosis complex</taxon>
    </lineage>
</organism>
<evidence type="ECO:0000313" key="3">
    <source>
        <dbReference type="Proteomes" id="UP000039021"/>
    </source>
</evidence>
<protein>
    <submittedName>
        <fullName evidence="2">Uncharacterized protein</fullName>
    </submittedName>
</protein>
<reference evidence="3" key="1">
    <citation type="submission" date="2015-03" db="EMBL/GenBank/DDBJ databases">
        <authorList>
            <consortium name="Pathogen Informatics"/>
        </authorList>
    </citation>
    <scope>NUCLEOTIDE SEQUENCE [LARGE SCALE GENOMIC DNA]</scope>
    <source>
        <strain evidence="3">N09902308</strain>
    </source>
</reference>
<proteinExistence type="predicted"/>
<dbReference type="EMBL" id="CSBK01001308">
    <property type="protein sequence ID" value="COY52973.1"/>
    <property type="molecule type" value="Genomic_DNA"/>
</dbReference>
<sequence>MVSRASITLTEKCLPISRRNSIADSEPVHSRLFSTIAPIGESSKSTKRSSCPRIRSVHSATVSASLRLRSPTSRGSPIMPVAPPASTMGR</sequence>
<evidence type="ECO:0000256" key="1">
    <source>
        <dbReference type="SAM" id="MobiDB-lite"/>
    </source>
</evidence>
<evidence type="ECO:0000313" key="2">
    <source>
        <dbReference type="EMBL" id="COY52973.1"/>
    </source>
</evidence>
<accession>A0A916LBU8</accession>
<name>A0A916LBU8_MYCTX</name>
<dbReference type="Proteomes" id="UP000039021">
    <property type="component" value="Unassembled WGS sequence"/>
</dbReference>
<dbReference type="AlphaFoldDB" id="A0A916LBU8"/>
<feature type="region of interest" description="Disordered" evidence="1">
    <location>
        <begin position="64"/>
        <end position="90"/>
    </location>
</feature>
<feature type="compositionally biased region" description="Polar residues" evidence="1">
    <location>
        <begin position="64"/>
        <end position="75"/>
    </location>
</feature>
<comment type="caution">
    <text evidence="2">The sequence shown here is derived from an EMBL/GenBank/DDBJ whole genome shotgun (WGS) entry which is preliminary data.</text>
</comment>
<gene>
    <name evidence="2" type="ORF">ERS007739_02753</name>
</gene>